<protein>
    <submittedName>
        <fullName evidence="1">Uncharacterized protein</fullName>
    </submittedName>
</protein>
<accession>A0A2N0B8X8</accession>
<gene>
    <name evidence="1" type="ORF">CH379_10330</name>
</gene>
<comment type="caution">
    <text evidence="1">The sequence shown here is derived from an EMBL/GenBank/DDBJ whole genome shotgun (WGS) entry which is preliminary data.</text>
</comment>
<proteinExistence type="predicted"/>
<dbReference type="EMBL" id="NPEF01000092">
    <property type="protein sequence ID" value="PJZ92959.1"/>
    <property type="molecule type" value="Genomic_DNA"/>
</dbReference>
<dbReference type="AlphaFoldDB" id="A0A2N0B8X8"/>
<sequence>MSLIFYKKIPLTERRIGAASPRSKTNVSPLYTNTTEILDSMKKSFVFLSFALFLFSDCKPKEEDMISSLLPLLAVSSLTGVRCDTYGLSDSAYWANPSFAEQKSPYVQTIPEEYHICSSAYKSSYSFGTSAYVTFDYPSAGEYEIRLIADEVDGFDYGQNLAVLKQDVETLYNSSGAFLSYEADLAKAGGPFDTNGSGAFSAPFDTVPPVCNDQQVVGEKNCTDVVVAGQLRRSALIYRYSINDNLTCSGCTESFKGRIIIKKKN</sequence>
<evidence type="ECO:0000313" key="1">
    <source>
        <dbReference type="EMBL" id="PJZ92959.1"/>
    </source>
</evidence>
<organism evidence="1">
    <name type="scientific">Leptospira ellisii</name>
    <dbReference type="NCBI Taxonomy" id="2023197"/>
    <lineage>
        <taxon>Bacteria</taxon>
        <taxon>Pseudomonadati</taxon>
        <taxon>Spirochaetota</taxon>
        <taxon>Spirochaetia</taxon>
        <taxon>Leptospirales</taxon>
        <taxon>Leptospiraceae</taxon>
        <taxon>Leptospira</taxon>
    </lineage>
</organism>
<reference evidence="1" key="1">
    <citation type="submission" date="2017-07" db="EMBL/GenBank/DDBJ databases">
        <title>Leptospira spp. isolated from tropical soils.</title>
        <authorList>
            <person name="Thibeaux R."/>
            <person name="Iraola G."/>
            <person name="Ferres I."/>
            <person name="Bierque E."/>
            <person name="Girault D."/>
            <person name="Soupe-Gilbert M.-E."/>
            <person name="Picardeau M."/>
            <person name="Goarant C."/>
        </authorList>
    </citation>
    <scope>NUCLEOTIDE SEQUENCE [LARGE SCALE GENOMIC DNA]</scope>
    <source>
        <strain evidence="1">ATI7-C-A5</strain>
    </source>
</reference>
<name>A0A2N0B8X8_9LEPT</name>